<feature type="region of interest" description="Disordered" evidence="1">
    <location>
        <begin position="27"/>
        <end position="46"/>
    </location>
</feature>
<name>A0AAV9X0Y4_9PEZI</name>
<dbReference type="PANTHER" id="PTHR12436:SF4">
    <property type="entry name" value="LEUKOCYTE RECEPTOR CLUSTER MEMBER 8"/>
    <property type="match status" value="1"/>
</dbReference>
<feature type="region of interest" description="Disordered" evidence="1">
    <location>
        <begin position="1"/>
        <end position="21"/>
    </location>
</feature>
<accession>A0AAV9X0Y4</accession>
<feature type="compositionally biased region" description="Basic and acidic residues" evidence="1">
    <location>
        <begin position="159"/>
        <end position="173"/>
    </location>
</feature>
<evidence type="ECO:0000256" key="1">
    <source>
        <dbReference type="SAM" id="MobiDB-lite"/>
    </source>
</evidence>
<dbReference type="EMBL" id="JAVHJO010000012">
    <property type="protein sequence ID" value="KAK6531656.1"/>
    <property type="molecule type" value="Genomic_DNA"/>
</dbReference>
<feature type="domain" description="PCI" evidence="2">
    <location>
        <begin position="313"/>
        <end position="486"/>
    </location>
</feature>
<dbReference type="Proteomes" id="UP001365542">
    <property type="component" value="Unassembled WGS sequence"/>
</dbReference>
<sequence length="507" mass="57189">MTTPPWRAAGGTAVQRPGFHPVAVRKTLGKASTQASQPPTQAARRTQFPDALKAYVARTFEHCPSENKSEVEVALKKIITEAFENQTVWSIDWATHPLPTAARRASVDSSDMMDISSGDEASPISQQPSVNKLNKLGKAPNNTNNNVNNNKRKLGSRITSERNESDREVSRPDKRSKKLNTSDYSYEGPDAFKRLDRKYKRHQTTKNVFSQYHSMHSALDSPAFAPIVGRSTTLEKRYLRLTSAPDPATVRPQHVLEKTLELLKTKWKAENNYSYICDQFKSLRQDLTVQHLKNDFTVNVYEIHARIALEKGDLGEYNQCQSQLANLYSERIPGGHPHEFKAYRILYLLYTCNRSDMNDILASLTPAEKQDRAILHALAVRGAVASGNFHRFFRLYLDAPNMGGYLMDSFIDRQRLAALSAICKSYRPDVPFRHITEELGFENDAECEAFLVKHNAGQFIKTKQTTKGEGDEQQMVDKVTLETQKAMTTFEAAKAAAFKKVDIKGQI</sequence>
<keyword evidence="4" id="KW-1185">Reference proteome</keyword>
<comment type="caution">
    <text evidence="3">The sequence shown here is derived from an EMBL/GenBank/DDBJ whole genome shotgun (WGS) entry which is preliminary data.</text>
</comment>
<dbReference type="PANTHER" id="PTHR12436">
    <property type="entry name" value="80 KDA MCM3-ASSOCIATED PROTEIN"/>
    <property type="match status" value="1"/>
</dbReference>
<dbReference type="Gene3D" id="1.25.40.990">
    <property type="match status" value="1"/>
</dbReference>
<evidence type="ECO:0000313" key="3">
    <source>
        <dbReference type="EMBL" id="KAK6531656.1"/>
    </source>
</evidence>
<dbReference type="InterPro" id="IPR000717">
    <property type="entry name" value="PCI_dom"/>
</dbReference>
<feature type="compositionally biased region" description="Low complexity" evidence="1">
    <location>
        <begin position="109"/>
        <end position="119"/>
    </location>
</feature>
<feature type="compositionally biased region" description="Polar residues" evidence="1">
    <location>
        <begin position="123"/>
        <end position="132"/>
    </location>
</feature>
<feature type="region of interest" description="Disordered" evidence="1">
    <location>
        <begin position="109"/>
        <end position="187"/>
    </location>
</feature>
<dbReference type="InterPro" id="IPR005062">
    <property type="entry name" value="SAC3/GANP/THP3_conserved"/>
</dbReference>
<feature type="compositionally biased region" description="Polar residues" evidence="1">
    <location>
        <begin position="30"/>
        <end position="44"/>
    </location>
</feature>
<dbReference type="AlphaFoldDB" id="A0AAV9X0Y4"/>
<dbReference type="InterPro" id="IPR045107">
    <property type="entry name" value="SAC3/GANP/THP3"/>
</dbReference>
<dbReference type="GO" id="GO:0005634">
    <property type="term" value="C:nucleus"/>
    <property type="evidence" value="ECO:0007669"/>
    <property type="project" value="TreeGrafter"/>
</dbReference>
<reference evidence="3 4" key="1">
    <citation type="submission" date="2019-10" db="EMBL/GenBank/DDBJ databases">
        <authorList>
            <person name="Palmer J.M."/>
        </authorList>
    </citation>
    <scope>NUCLEOTIDE SEQUENCE [LARGE SCALE GENOMIC DNA]</scope>
    <source>
        <strain evidence="3 4">TWF694</strain>
    </source>
</reference>
<evidence type="ECO:0000313" key="4">
    <source>
        <dbReference type="Proteomes" id="UP001365542"/>
    </source>
</evidence>
<protein>
    <recommendedName>
        <fullName evidence="2">PCI domain-containing protein</fullName>
    </recommendedName>
</protein>
<evidence type="ECO:0000259" key="2">
    <source>
        <dbReference type="PROSITE" id="PS50250"/>
    </source>
</evidence>
<proteinExistence type="predicted"/>
<organism evidence="3 4">
    <name type="scientific">Orbilia ellipsospora</name>
    <dbReference type="NCBI Taxonomy" id="2528407"/>
    <lineage>
        <taxon>Eukaryota</taxon>
        <taxon>Fungi</taxon>
        <taxon>Dikarya</taxon>
        <taxon>Ascomycota</taxon>
        <taxon>Pezizomycotina</taxon>
        <taxon>Orbiliomycetes</taxon>
        <taxon>Orbiliales</taxon>
        <taxon>Orbiliaceae</taxon>
        <taxon>Orbilia</taxon>
    </lineage>
</organism>
<dbReference type="Pfam" id="PF03399">
    <property type="entry name" value="SAC3_GANP"/>
    <property type="match status" value="2"/>
</dbReference>
<dbReference type="PROSITE" id="PS50250">
    <property type="entry name" value="PCI"/>
    <property type="match status" value="1"/>
</dbReference>
<gene>
    <name evidence="3" type="ORF">TWF694_002833</name>
</gene>